<sequence length="68" mass="7942">MTLFIKVSTSTMKNRMPIFPSIVGLWMDGCQHSTMCKLDARDHLTSLYFQLRFRDPLLDSQDMDCIQI</sequence>
<dbReference type="EMBL" id="HG996475">
    <property type="protein sequence ID" value="CAG1864711.1"/>
    <property type="molecule type" value="Genomic_DNA"/>
</dbReference>
<evidence type="ECO:0000313" key="1">
    <source>
        <dbReference type="EMBL" id="CAG1864711.1"/>
    </source>
</evidence>
<organism evidence="1">
    <name type="scientific">Musa acuminata subsp. malaccensis</name>
    <name type="common">Wild banana</name>
    <name type="synonym">Musa malaccensis</name>
    <dbReference type="NCBI Taxonomy" id="214687"/>
    <lineage>
        <taxon>Eukaryota</taxon>
        <taxon>Viridiplantae</taxon>
        <taxon>Streptophyta</taxon>
        <taxon>Embryophyta</taxon>
        <taxon>Tracheophyta</taxon>
        <taxon>Spermatophyta</taxon>
        <taxon>Magnoliopsida</taxon>
        <taxon>Liliopsida</taxon>
        <taxon>Zingiberales</taxon>
        <taxon>Musaceae</taxon>
        <taxon>Musa</taxon>
    </lineage>
</organism>
<name>A0A8D7BC70_MUSAM</name>
<dbReference type="AlphaFoldDB" id="A0A8D7BC70"/>
<gene>
    <name evidence="1" type="ORF">GSMUA_09170.1</name>
</gene>
<proteinExistence type="predicted"/>
<reference evidence="1" key="1">
    <citation type="submission" date="2021-03" db="EMBL/GenBank/DDBJ databases">
        <authorList>
            <consortium name="Genoscope - CEA"/>
            <person name="William W."/>
        </authorList>
    </citation>
    <scope>NUCLEOTIDE SEQUENCE</scope>
    <source>
        <strain evidence="1">Doubled-haploid Pahang</strain>
    </source>
</reference>
<accession>A0A8D7BC70</accession>
<protein>
    <submittedName>
        <fullName evidence="1">(wild Malaysian banana) hypothetical protein</fullName>
    </submittedName>
</protein>